<dbReference type="EMBL" id="GBHO01036292">
    <property type="protein sequence ID" value="JAG07312.1"/>
    <property type="molecule type" value="Transcribed_RNA"/>
</dbReference>
<organism evidence="3">
    <name type="scientific">Lygus hesperus</name>
    <name type="common">Western plant bug</name>
    <dbReference type="NCBI Taxonomy" id="30085"/>
    <lineage>
        <taxon>Eukaryota</taxon>
        <taxon>Metazoa</taxon>
        <taxon>Ecdysozoa</taxon>
        <taxon>Arthropoda</taxon>
        <taxon>Hexapoda</taxon>
        <taxon>Insecta</taxon>
        <taxon>Pterygota</taxon>
        <taxon>Neoptera</taxon>
        <taxon>Paraneoptera</taxon>
        <taxon>Hemiptera</taxon>
        <taxon>Heteroptera</taxon>
        <taxon>Panheteroptera</taxon>
        <taxon>Cimicomorpha</taxon>
        <taxon>Miridae</taxon>
        <taxon>Mirini</taxon>
        <taxon>Lygus</taxon>
    </lineage>
</organism>
<dbReference type="Gene3D" id="3.10.20.90">
    <property type="entry name" value="Phosphatidylinositol 3-kinase Catalytic Subunit, Chain A, domain 1"/>
    <property type="match status" value="1"/>
</dbReference>
<sequence>ILSMEPPVTVKLLHYLQLLYPVYVTYAVRNLRDRHPTQLRIVVYAPYALTSSAQQALSGKTEAERTALEQLYSQYKPRLFSHNVEVTTTADELLRLVVFEDLCQRRELVTDTVYPFLLKALGYHEYIYGSHEIQHFDFVYNCIRSHQDVVVVVEQRTRVSVEQLQQLLVHDYATRSSYLRRCDFRACNYFRQFSDTVYYRDRDQVSCFAYSPHYVLNWTGFSTACEKVRERHRRFIHHFLLSTPHVYHIRADVPDADVDVQYYVQELLRNGGLERYNTLMSTATFDPTTGLFDFSRNLLYNSIFFSDLVQLHSSPCHSVSSALCGGGGGDTDVVFTQEIDDVPPYDRRHPDDLKSTRAGCPTNPSTTIVDRDDELLTEELLASFDSVADDGMETWDTARRSGTAVLVDAVHRESVSQPSKVLTSASFTGKSTVPAPPRSLLKRSN</sequence>
<gene>
    <name evidence="3" type="ORF">CM83_102577</name>
</gene>
<feature type="compositionally biased region" description="Polar residues" evidence="1">
    <location>
        <begin position="415"/>
        <end position="431"/>
    </location>
</feature>
<name>A0A0A9WFS8_LYGHE</name>
<dbReference type="SUPFAM" id="SSF54236">
    <property type="entry name" value="Ubiquitin-like"/>
    <property type="match status" value="1"/>
</dbReference>
<reference evidence="3" key="2">
    <citation type="submission" date="2014-07" db="EMBL/GenBank/DDBJ databases">
        <authorList>
            <person name="Hull J."/>
        </authorList>
    </citation>
    <scope>NUCLEOTIDE SEQUENCE</scope>
</reference>
<feature type="non-terminal residue" evidence="3">
    <location>
        <position position="1"/>
    </location>
</feature>
<evidence type="ECO:0000259" key="2">
    <source>
        <dbReference type="PROSITE" id="PS51546"/>
    </source>
</evidence>
<proteinExistence type="predicted"/>
<dbReference type="InterPro" id="IPR029071">
    <property type="entry name" value="Ubiquitin-like_domsf"/>
</dbReference>
<feature type="domain" description="PI3K-RBD" evidence="2">
    <location>
        <begin position="60"/>
        <end position="155"/>
    </location>
</feature>
<accession>A0A0A9WFS8</accession>
<protein>
    <submittedName>
        <fullName evidence="3">Uncharacterized protein C6G9.16c</fullName>
    </submittedName>
</protein>
<evidence type="ECO:0000313" key="3">
    <source>
        <dbReference type="EMBL" id="JAG07312.1"/>
    </source>
</evidence>
<evidence type="ECO:0000256" key="1">
    <source>
        <dbReference type="SAM" id="MobiDB-lite"/>
    </source>
</evidence>
<feature type="region of interest" description="Disordered" evidence="1">
    <location>
        <begin position="415"/>
        <end position="445"/>
    </location>
</feature>
<feature type="compositionally biased region" description="Basic and acidic residues" evidence="1">
    <location>
        <begin position="345"/>
        <end position="355"/>
    </location>
</feature>
<reference evidence="3" key="1">
    <citation type="journal article" date="2014" name="PLoS ONE">
        <title>Transcriptome-Based Identification of ABC Transporters in the Western Tarnished Plant Bug Lygus hesperus.</title>
        <authorList>
            <person name="Hull J.J."/>
            <person name="Chaney K."/>
            <person name="Geib S.M."/>
            <person name="Fabrick J.A."/>
            <person name="Brent C.S."/>
            <person name="Walsh D."/>
            <person name="Lavine L.C."/>
        </authorList>
    </citation>
    <scope>NUCLEOTIDE SEQUENCE</scope>
</reference>
<feature type="region of interest" description="Disordered" evidence="1">
    <location>
        <begin position="345"/>
        <end position="364"/>
    </location>
</feature>
<dbReference type="Pfam" id="PF00794">
    <property type="entry name" value="PI3K_rbd"/>
    <property type="match status" value="1"/>
</dbReference>
<dbReference type="InterPro" id="IPR000341">
    <property type="entry name" value="PI3K_Ras-bd_dom"/>
</dbReference>
<dbReference type="PROSITE" id="PS51546">
    <property type="entry name" value="PI3K_RBD"/>
    <property type="match status" value="1"/>
</dbReference>
<dbReference type="AlphaFoldDB" id="A0A0A9WFS8"/>